<dbReference type="Pfam" id="PF07729">
    <property type="entry name" value="FCD"/>
    <property type="match status" value="1"/>
</dbReference>
<evidence type="ECO:0000256" key="2">
    <source>
        <dbReference type="ARBA" id="ARBA00023125"/>
    </source>
</evidence>
<dbReference type="InterPro" id="IPR011711">
    <property type="entry name" value="GntR_C"/>
</dbReference>
<name>A0A1G8R3H2_9RHOB</name>
<dbReference type="PROSITE" id="PS50949">
    <property type="entry name" value="HTH_GNTR"/>
    <property type="match status" value="1"/>
</dbReference>
<dbReference type="SMART" id="SM00895">
    <property type="entry name" value="FCD"/>
    <property type="match status" value="1"/>
</dbReference>
<feature type="domain" description="HTH gntR-type" evidence="4">
    <location>
        <begin position="10"/>
        <end position="77"/>
    </location>
</feature>
<keyword evidence="3" id="KW-0804">Transcription</keyword>
<dbReference type="CDD" id="cd07377">
    <property type="entry name" value="WHTH_GntR"/>
    <property type="match status" value="1"/>
</dbReference>
<dbReference type="SMART" id="SM00345">
    <property type="entry name" value="HTH_GNTR"/>
    <property type="match status" value="1"/>
</dbReference>
<dbReference type="GO" id="GO:0003700">
    <property type="term" value="F:DNA-binding transcription factor activity"/>
    <property type="evidence" value="ECO:0007669"/>
    <property type="project" value="InterPro"/>
</dbReference>
<dbReference type="SUPFAM" id="SSF46785">
    <property type="entry name" value="Winged helix' DNA-binding domain"/>
    <property type="match status" value="1"/>
</dbReference>
<accession>A0A1G8R3H2</accession>
<dbReference type="PANTHER" id="PTHR43537">
    <property type="entry name" value="TRANSCRIPTIONAL REGULATOR, GNTR FAMILY"/>
    <property type="match status" value="1"/>
</dbReference>
<evidence type="ECO:0000313" key="5">
    <source>
        <dbReference type="EMBL" id="SDJ11534.1"/>
    </source>
</evidence>
<dbReference type="EMBL" id="FNEK01000012">
    <property type="protein sequence ID" value="SDJ11534.1"/>
    <property type="molecule type" value="Genomic_DNA"/>
</dbReference>
<dbReference type="AlphaFoldDB" id="A0A1G8R3H2"/>
<evidence type="ECO:0000313" key="6">
    <source>
        <dbReference type="Proteomes" id="UP000199382"/>
    </source>
</evidence>
<organism evidence="5 6">
    <name type="scientific">Aliiruegeria lutimaris</name>
    <dbReference type="NCBI Taxonomy" id="571298"/>
    <lineage>
        <taxon>Bacteria</taxon>
        <taxon>Pseudomonadati</taxon>
        <taxon>Pseudomonadota</taxon>
        <taxon>Alphaproteobacteria</taxon>
        <taxon>Rhodobacterales</taxon>
        <taxon>Roseobacteraceae</taxon>
        <taxon>Aliiruegeria</taxon>
    </lineage>
</organism>
<protein>
    <submittedName>
        <fullName evidence="5">Transcriptional regulator, GntR family</fullName>
    </submittedName>
</protein>
<dbReference type="InterPro" id="IPR036390">
    <property type="entry name" value="WH_DNA-bd_sf"/>
</dbReference>
<dbReference type="InterPro" id="IPR036388">
    <property type="entry name" value="WH-like_DNA-bd_sf"/>
</dbReference>
<dbReference type="RefSeq" id="WP_170844482.1">
    <property type="nucleotide sequence ID" value="NZ_FNEK01000012.1"/>
</dbReference>
<evidence type="ECO:0000256" key="1">
    <source>
        <dbReference type="ARBA" id="ARBA00023015"/>
    </source>
</evidence>
<proteinExistence type="predicted"/>
<evidence type="ECO:0000259" key="4">
    <source>
        <dbReference type="PROSITE" id="PS50949"/>
    </source>
</evidence>
<reference evidence="5 6" key="1">
    <citation type="submission" date="2016-10" db="EMBL/GenBank/DDBJ databases">
        <authorList>
            <person name="de Groot N.N."/>
        </authorList>
    </citation>
    <scope>NUCLEOTIDE SEQUENCE [LARGE SCALE GENOMIC DNA]</scope>
    <source>
        <strain evidence="5 6">DSM 25294</strain>
    </source>
</reference>
<keyword evidence="6" id="KW-1185">Reference proteome</keyword>
<dbReference type="STRING" id="571298.SAMN04488026_101245"/>
<gene>
    <name evidence="5" type="ORF">SAMN04488026_101245</name>
</gene>
<keyword evidence="2" id="KW-0238">DNA-binding</keyword>
<dbReference type="Gene3D" id="1.20.120.530">
    <property type="entry name" value="GntR ligand-binding domain-like"/>
    <property type="match status" value="1"/>
</dbReference>
<evidence type="ECO:0000256" key="3">
    <source>
        <dbReference type="ARBA" id="ARBA00023163"/>
    </source>
</evidence>
<dbReference type="Gene3D" id="1.10.10.10">
    <property type="entry name" value="Winged helix-like DNA-binding domain superfamily/Winged helix DNA-binding domain"/>
    <property type="match status" value="1"/>
</dbReference>
<dbReference type="Proteomes" id="UP000199382">
    <property type="component" value="Unassembled WGS sequence"/>
</dbReference>
<dbReference type="SUPFAM" id="SSF48008">
    <property type="entry name" value="GntR ligand-binding domain-like"/>
    <property type="match status" value="1"/>
</dbReference>
<dbReference type="InterPro" id="IPR000524">
    <property type="entry name" value="Tscrpt_reg_HTH_GntR"/>
</dbReference>
<dbReference type="PANTHER" id="PTHR43537:SF50">
    <property type="entry name" value="TRANSCRIPTIONAL REGULATORY PROTEIN"/>
    <property type="match status" value="1"/>
</dbReference>
<sequence length="223" mass="25192">MINLSLTRPNTLVHAVTERLREAIVTAELKLGETLSEEKLATAFGVSRTPVREALNLLQLQGLIEIAPQRGSFVFRPTVEDIAHLCDFRISMELTVIPLCEVHDHESTNAALLECLEKMEKAFAEDDGFAYATFDDALHQLFFSHCGNPYFQDAYGLIAGKISALRNNLTIDYQADRAVSMEEHRQIVKMFSESEFEDIEKVLKAHIGRTRENFLQAMENGVF</sequence>
<dbReference type="GO" id="GO:0003677">
    <property type="term" value="F:DNA binding"/>
    <property type="evidence" value="ECO:0007669"/>
    <property type="project" value="UniProtKB-KW"/>
</dbReference>
<dbReference type="Pfam" id="PF00392">
    <property type="entry name" value="GntR"/>
    <property type="match status" value="1"/>
</dbReference>
<keyword evidence="1" id="KW-0805">Transcription regulation</keyword>
<dbReference type="InterPro" id="IPR008920">
    <property type="entry name" value="TF_FadR/GntR_C"/>
</dbReference>
<dbReference type="PRINTS" id="PR00035">
    <property type="entry name" value="HTHGNTR"/>
</dbReference>